<feature type="domain" description="EF-hand" evidence="7">
    <location>
        <begin position="642"/>
        <end position="677"/>
    </location>
</feature>
<keyword evidence="3 6" id="KW-1133">Transmembrane helix</keyword>
<dbReference type="GO" id="GO:0005262">
    <property type="term" value="F:calcium channel activity"/>
    <property type="evidence" value="ECO:0007669"/>
    <property type="project" value="TreeGrafter"/>
</dbReference>
<dbReference type="Pfam" id="PF00924">
    <property type="entry name" value="MS_channel_2nd"/>
    <property type="match status" value="1"/>
</dbReference>
<feature type="transmembrane region" description="Helical" evidence="6">
    <location>
        <begin position="352"/>
        <end position="378"/>
    </location>
</feature>
<feature type="compositionally biased region" description="Basic and acidic residues" evidence="5">
    <location>
        <begin position="1003"/>
        <end position="1015"/>
    </location>
</feature>
<dbReference type="InterPro" id="IPR023408">
    <property type="entry name" value="MscS_beta-dom_sf"/>
</dbReference>
<dbReference type="Proteomes" id="UP001176521">
    <property type="component" value="Unassembled WGS sequence"/>
</dbReference>
<accession>A0AAN6G8Z6</accession>
<keyword evidence="9" id="KW-1185">Reference proteome</keyword>
<dbReference type="InterPro" id="IPR002048">
    <property type="entry name" value="EF_hand_dom"/>
</dbReference>
<evidence type="ECO:0000256" key="2">
    <source>
        <dbReference type="ARBA" id="ARBA00022692"/>
    </source>
</evidence>
<evidence type="ECO:0000313" key="8">
    <source>
        <dbReference type="EMBL" id="KAK0527667.1"/>
    </source>
</evidence>
<feature type="region of interest" description="Disordered" evidence="5">
    <location>
        <begin position="922"/>
        <end position="944"/>
    </location>
</feature>
<dbReference type="GO" id="GO:0006874">
    <property type="term" value="P:intracellular calcium ion homeostasis"/>
    <property type="evidence" value="ECO:0007669"/>
    <property type="project" value="TreeGrafter"/>
</dbReference>
<feature type="transmembrane region" description="Helical" evidence="6">
    <location>
        <begin position="698"/>
        <end position="717"/>
    </location>
</feature>
<keyword evidence="2 6" id="KW-0812">Transmembrane</keyword>
<dbReference type="AlphaFoldDB" id="A0AAN6G8Z6"/>
<evidence type="ECO:0000313" key="9">
    <source>
        <dbReference type="Proteomes" id="UP001176521"/>
    </source>
</evidence>
<feature type="region of interest" description="Disordered" evidence="5">
    <location>
        <begin position="171"/>
        <end position="208"/>
    </location>
</feature>
<protein>
    <recommendedName>
        <fullName evidence="7">EF-hand domain-containing protein</fullName>
    </recommendedName>
</protein>
<dbReference type="Gene3D" id="2.30.30.60">
    <property type="match status" value="1"/>
</dbReference>
<evidence type="ECO:0000256" key="4">
    <source>
        <dbReference type="ARBA" id="ARBA00023136"/>
    </source>
</evidence>
<feature type="region of interest" description="Disordered" evidence="5">
    <location>
        <begin position="223"/>
        <end position="247"/>
    </location>
</feature>
<dbReference type="InterPro" id="IPR058650">
    <property type="entry name" value="Msy1/2-like"/>
</dbReference>
<organism evidence="8 9">
    <name type="scientific">Tilletia horrida</name>
    <dbReference type="NCBI Taxonomy" id="155126"/>
    <lineage>
        <taxon>Eukaryota</taxon>
        <taxon>Fungi</taxon>
        <taxon>Dikarya</taxon>
        <taxon>Basidiomycota</taxon>
        <taxon>Ustilaginomycotina</taxon>
        <taxon>Exobasidiomycetes</taxon>
        <taxon>Tilletiales</taxon>
        <taxon>Tilletiaceae</taxon>
        <taxon>Tilletia</taxon>
    </lineage>
</organism>
<evidence type="ECO:0000259" key="7">
    <source>
        <dbReference type="PROSITE" id="PS50222"/>
    </source>
</evidence>
<feature type="transmembrane region" description="Helical" evidence="6">
    <location>
        <begin position="307"/>
        <end position="331"/>
    </location>
</feature>
<reference evidence="8" key="1">
    <citation type="journal article" date="2023" name="PhytoFront">
        <title>Draft Genome Resources of Seven Strains of Tilletia horrida, Causal Agent of Kernel Smut of Rice.</title>
        <authorList>
            <person name="Khanal S."/>
            <person name="Antony Babu S."/>
            <person name="Zhou X.G."/>
        </authorList>
    </citation>
    <scope>NUCLEOTIDE SEQUENCE</scope>
    <source>
        <strain evidence="8">TX3</strain>
    </source>
</reference>
<gene>
    <name evidence="8" type="ORF">OC842_004795</name>
</gene>
<feature type="region of interest" description="Disordered" evidence="5">
    <location>
        <begin position="979"/>
        <end position="1015"/>
    </location>
</feature>
<comment type="subcellular location">
    <subcellularLocation>
        <location evidence="1">Membrane</location>
    </subcellularLocation>
</comment>
<name>A0AAN6G8Z6_9BASI</name>
<feature type="transmembrane region" description="Helical" evidence="6">
    <location>
        <begin position="268"/>
        <end position="287"/>
    </location>
</feature>
<feature type="compositionally biased region" description="Low complexity" evidence="5">
    <location>
        <begin position="991"/>
        <end position="1002"/>
    </location>
</feature>
<comment type="caution">
    <text evidence="8">The sequence shown here is derived from an EMBL/GenBank/DDBJ whole genome shotgun (WGS) entry which is preliminary data.</text>
</comment>
<dbReference type="SUPFAM" id="SSF50182">
    <property type="entry name" value="Sm-like ribonucleoproteins"/>
    <property type="match status" value="1"/>
</dbReference>
<dbReference type="PANTHER" id="PTHR31323:SF15">
    <property type="entry name" value="MECHANOSENSITIVE ION CHANNEL PROTEIN MSY1"/>
    <property type="match status" value="1"/>
</dbReference>
<sequence length="1015" mass="110645">MASPQQQQHAQGPGAGGDGDPWDPQQRTLRADPYHHQQPQQPPSAAEYTTSYGGAGVFQATSPPAAGQGRMPAPIRSGRASPTSDQPRPVGPRPSSSGNGAAVDHHHHLPGGGGSSSQGRSHVQIQQQLPNPRAGRAHNPQSLSNASAPFETTFAYPPNYPAGANAFATAGKDSTSVADSERQPAHQQASGSAFSRKRPNAQTYKSNSSAEWARLLGRAGYAAAPQQDDGTQDPNWPGQSQLIRGPGTKASPTNFLCLPITTEAVRKFIMILTIAAILWVPGIVALTAYNAGPHNNYSRPRVWKVGIFWWSVWLSSIWVGWFVAEAVANLVPRLLGGTVGAFSMEIKHYLQYLKVLAKFIALFAWTILLWISWLAVIWDNFQDPARNSTPTTASTNSTASGLSGLDPNALFNSTTILGDSSLTSTYNLMLTLTHLWFGLIICAGLLLAEKFLIQVIALSFHRVSYEDRLAQNKLHVEILTTLYDHALRSGVVSSAASSRPGTPTKGFYSSVKTDGSKSLGGITKGRRSLFDYERPHLMRRANRSKSDESGINNSIMGYVASELGTENDLAARDFRLRFKNGVPLPTKASPRTAVIVALSSANETRKLSYRIFRTFSHWEPVEEGTDEVERVMVFSDISRFFSTAAAARVAWELLDKDYNGSVTEEEMLAAGQEVHRERDALMSSMRDIDSAVGRLDQVFMSFFSIISVVIVAGLISIKFSSLVTSFGTVLLGLSWLLSATAQEALSAIIFLFVKHPYDVGDRVEVDGGGGVATYVVAEIQLLSTIFKTTTGKYVQISHSVLTTKMVTNLRRSGPIEETITFDVPYSTTFEQIEQLRERMMEWIAQQPRDFFPGLNIAIIDLPEFKSMTLQCPIRYKSNWQAGGIKTMRKNRWMCRFKEILSETGIALPDAPSTTRVTMIPYPPPESETAKPTAAEALASTRGGSGEAREYNFLDDADAHDAKVLNTRIVRQRADEGFTSGAGLAASRPGSAGLQQQLQQAGGEMRRRPLNGDEAA</sequence>
<feature type="region of interest" description="Disordered" evidence="5">
    <location>
        <begin position="1"/>
        <end position="146"/>
    </location>
</feature>
<keyword evidence="4 6" id="KW-0472">Membrane</keyword>
<proteinExistence type="predicted"/>
<dbReference type="GO" id="GO:0005509">
    <property type="term" value="F:calcium ion binding"/>
    <property type="evidence" value="ECO:0007669"/>
    <property type="project" value="InterPro"/>
</dbReference>
<dbReference type="InterPro" id="IPR006685">
    <property type="entry name" value="MscS_channel_2nd"/>
</dbReference>
<evidence type="ECO:0000256" key="3">
    <source>
        <dbReference type="ARBA" id="ARBA00022989"/>
    </source>
</evidence>
<feature type="compositionally biased region" description="Polar residues" evidence="5">
    <location>
        <begin position="228"/>
        <end position="242"/>
    </location>
</feature>
<dbReference type="EMBL" id="JAPDMQ010000302">
    <property type="protein sequence ID" value="KAK0527667.1"/>
    <property type="molecule type" value="Genomic_DNA"/>
</dbReference>
<feature type="compositionally biased region" description="Low complexity" evidence="5">
    <location>
        <begin position="1"/>
        <end position="12"/>
    </location>
</feature>
<dbReference type="GO" id="GO:0016020">
    <property type="term" value="C:membrane"/>
    <property type="evidence" value="ECO:0007669"/>
    <property type="project" value="UniProtKB-SubCell"/>
</dbReference>
<dbReference type="InterPro" id="IPR010920">
    <property type="entry name" value="LSM_dom_sf"/>
</dbReference>
<dbReference type="PANTHER" id="PTHR31323">
    <property type="entry name" value="MECHANOSENSITIVE ION CHANNEL PROTEIN MSY2"/>
    <property type="match status" value="1"/>
</dbReference>
<evidence type="ECO:0000256" key="5">
    <source>
        <dbReference type="SAM" id="MobiDB-lite"/>
    </source>
</evidence>
<evidence type="ECO:0000256" key="6">
    <source>
        <dbReference type="SAM" id="Phobius"/>
    </source>
</evidence>
<dbReference type="Pfam" id="PF25886">
    <property type="entry name" value="Msy1"/>
    <property type="match status" value="1"/>
</dbReference>
<evidence type="ECO:0000256" key="1">
    <source>
        <dbReference type="ARBA" id="ARBA00004370"/>
    </source>
</evidence>
<dbReference type="PROSITE" id="PS50222">
    <property type="entry name" value="EF_HAND_2"/>
    <property type="match status" value="1"/>
</dbReference>
<feature type="transmembrane region" description="Helical" evidence="6">
    <location>
        <begin position="428"/>
        <end position="448"/>
    </location>
</feature>